<dbReference type="EMBL" id="KN817838">
    <property type="protein sequence ID" value="KJA12924.1"/>
    <property type="molecule type" value="Genomic_DNA"/>
</dbReference>
<evidence type="ECO:0000313" key="1">
    <source>
        <dbReference type="EMBL" id="KJA12924.1"/>
    </source>
</evidence>
<organism evidence="1 2">
    <name type="scientific">Hypholoma sublateritium (strain FD-334 SS-4)</name>
    <dbReference type="NCBI Taxonomy" id="945553"/>
    <lineage>
        <taxon>Eukaryota</taxon>
        <taxon>Fungi</taxon>
        <taxon>Dikarya</taxon>
        <taxon>Basidiomycota</taxon>
        <taxon>Agaricomycotina</taxon>
        <taxon>Agaricomycetes</taxon>
        <taxon>Agaricomycetidae</taxon>
        <taxon>Agaricales</taxon>
        <taxon>Agaricineae</taxon>
        <taxon>Strophariaceae</taxon>
        <taxon>Hypholoma</taxon>
    </lineage>
</organism>
<accession>A0A0D2N150</accession>
<name>A0A0D2N150_HYPSF</name>
<gene>
    <name evidence="1" type="ORF">HYPSUDRAFT_60171</name>
</gene>
<reference evidence="2" key="1">
    <citation type="submission" date="2014-04" db="EMBL/GenBank/DDBJ databases">
        <title>Evolutionary Origins and Diversification of the Mycorrhizal Mutualists.</title>
        <authorList>
            <consortium name="DOE Joint Genome Institute"/>
            <consortium name="Mycorrhizal Genomics Consortium"/>
            <person name="Kohler A."/>
            <person name="Kuo A."/>
            <person name="Nagy L.G."/>
            <person name="Floudas D."/>
            <person name="Copeland A."/>
            <person name="Barry K.W."/>
            <person name="Cichocki N."/>
            <person name="Veneault-Fourrey C."/>
            <person name="LaButti K."/>
            <person name="Lindquist E.A."/>
            <person name="Lipzen A."/>
            <person name="Lundell T."/>
            <person name="Morin E."/>
            <person name="Murat C."/>
            <person name="Riley R."/>
            <person name="Ohm R."/>
            <person name="Sun H."/>
            <person name="Tunlid A."/>
            <person name="Henrissat B."/>
            <person name="Grigoriev I.V."/>
            <person name="Hibbett D.S."/>
            <person name="Martin F."/>
        </authorList>
    </citation>
    <scope>NUCLEOTIDE SEQUENCE [LARGE SCALE GENOMIC DNA]</scope>
    <source>
        <strain evidence="2">FD-334 SS-4</strain>
    </source>
</reference>
<proteinExistence type="predicted"/>
<evidence type="ECO:0000313" key="2">
    <source>
        <dbReference type="Proteomes" id="UP000054270"/>
    </source>
</evidence>
<dbReference type="AlphaFoldDB" id="A0A0D2N150"/>
<sequence length="121" mass="13688">MPLPSISRERKDDEEYIDLLHKKTVEAAIADISKVKSNNSCLNRAIAQLVDDCALLETRQRQERCELRSFYCELMEGLSEDLADAEKETDRRSIQIVSLCNQLGSNAPSLEAIRVFLSGTR</sequence>
<keyword evidence="2" id="KW-1185">Reference proteome</keyword>
<dbReference type="Proteomes" id="UP000054270">
    <property type="component" value="Unassembled WGS sequence"/>
</dbReference>
<protein>
    <submittedName>
        <fullName evidence="1">Uncharacterized protein</fullName>
    </submittedName>
</protein>